<keyword evidence="4" id="KW-1185">Reference proteome</keyword>
<dbReference type="InterPro" id="IPR001054">
    <property type="entry name" value="A/G_cyclase"/>
</dbReference>
<organism evidence="3 4">
    <name type="scientific">Planoprotostelium fungivorum</name>
    <dbReference type="NCBI Taxonomy" id="1890364"/>
    <lineage>
        <taxon>Eukaryota</taxon>
        <taxon>Amoebozoa</taxon>
        <taxon>Evosea</taxon>
        <taxon>Variosea</taxon>
        <taxon>Cavosteliida</taxon>
        <taxon>Cavosteliaceae</taxon>
        <taxon>Planoprotostelium</taxon>
    </lineage>
</organism>
<gene>
    <name evidence="3" type="ORF">PROFUN_00689</name>
</gene>
<evidence type="ECO:0000256" key="1">
    <source>
        <dbReference type="SAM" id="Phobius"/>
    </source>
</evidence>
<dbReference type="OrthoDB" id="60033at2759"/>
<keyword evidence="1" id="KW-0472">Membrane</keyword>
<dbReference type="Gene3D" id="3.30.70.1230">
    <property type="entry name" value="Nucleotide cyclase"/>
    <property type="match status" value="1"/>
</dbReference>
<dbReference type="Pfam" id="PF00211">
    <property type="entry name" value="Guanylate_cyc"/>
    <property type="match status" value="1"/>
</dbReference>
<sequence>MAMQAFCPIDLLFLPHRMFFRWLRGRKYLGWRGLMVRSRKSMVIPLEGDFTPRLSRASSFMASSEESQSKKAFNLRRLLSIRLVTATTTAAIIGGISISRQGALRKESLLAQTSQAISLVHYEVDDLLGWASNEYTSFVLYLKKSNITYINGDPNIIARDVYRDQLDYMMAQAAGKPMGSCLDLFWDNGKIMGAESYSLVMDVFENTVYNSSYALMDAWITLPNVSLSDTFNEVTPSTYEFVVFDTSNISVFTSCKSPPVWSDLQYYVSGYPEPNALICLEGPVCKPDNDTIIVYVDVCVATTGIQDVLSDIFKRMRQSHGLSFIVERDTGKLVSTSTHMFPATIFEDNSTAPIFASDCNETWIREPYLYYTQQPESLFSIDIQGISYNVAVGDINSTGVYWRFYFLTPQATDMFLRDIALIALAMCGATTILLILTAYAVTRSLIGLSSELEKVSRMELDMNELTEPPFAEASHLYSSFTSMHAALSSFRKFVPLEIISHALQSKREAVPFLKSRVATIYFQDIRGFTTLAEIHEPDVLAAIMEEYMEVMTTAITDNGGVIDKYIGDCIMAIFNVPTLRENHEDAAVRAALECTHKLKHLNKRWLKVYGFELFHRVGINTGPVLAGNIGSSQRLAFTCLGDNVNLASRVENANKAFGTTILITQHTHKGLSESQYNSRRIGYVRVAGKKQITTLYEISGDFTTERKDMCQMYEAVLSRFEERDLKLAEEGALSMVEMYPEDEPAQHLLERIVRAKEAKDGWDIVQTLEK</sequence>
<keyword evidence="1" id="KW-0812">Transmembrane</keyword>
<accession>A0A2P6NUD4</accession>
<feature type="transmembrane region" description="Helical" evidence="1">
    <location>
        <begin position="419"/>
        <end position="441"/>
    </location>
</feature>
<dbReference type="PANTHER" id="PTHR43081:SF1">
    <property type="entry name" value="ADENYLATE CYCLASE, TERMINAL-DIFFERENTIATION SPECIFIC"/>
    <property type="match status" value="1"/>
</dbReference>
<dbReference type="InParanoid" id="A0A2P6NUD4"/>
<dbReference type="CDD" id="cd07302">
    <property type="entry name" value="CHD"/>
    <property type="match status" value="1"/>
</dbReference>
<dbReference type="PANTHER" id="PTHR43081">
    <property type="entry name" value="ADENYLATE CYCLASE, TERMINAL-DIFFERENTIATION SPECIFIC-RELATED"/>
    <property type="match status" value="1"/>
</dbReference>
<keyword evidence="1" id="KW-1133">Transmembrane helix</keyword>
<evidence type="ECO:0000313" key="4">
    <source>
        <dbReference type="Proteomes" id="UP000241769"/>
    </source>
</evidence>
<dbReference type="EMBL" id="MDYQ01000020">
    <property type="protein sequence ID" value="PRP87478.1"/>
    <property type="molecule type" value="Genomic_DNA"/>
</dbReference>
<dbReference type="SMART" id="SM00044">
    <property type="entry name" value="CYCc"/>
    <property type="match status" value="1"/>
</dbReference>
<comment type="caution">
    <text evidence="3">The sequence shown here is derived from an EMBL/GenBank/DDBJ whole genome shotgun (WGS) entry which is preliminary data.</text>
</comment>
<evidence type="ECO:0000259" key="2">
    <source>
        <dbReference type="PROSITE" id="PS50125"/>
    </source>
</evidence>
<dbReference type="GO" id="GO:0009190">
    <property type="term" value="P:cyclic nucleotide biosynthetic process"/>
    <property type="evidence" value="ECO:0007669"/>
    <property type="project" value="InterPro"/>
</dbReference>
<protein>
    <submittedName>
        <fullName evidence="3">Adenylate/guanylate cyclase with integral membrane sensor</fullName>
    </submittedName>
</protein>
<dbReference type="SUPFAM" id="SSF55073">
    <property type="entry name" value="Nucleotide cyclase"/>
    <property type="match status" value="1"/>
</dbReference>
<dbReference type="InterPro" id="IPR029787">
    <property type="entry name" value="Nucleotide_cyclase"/>
</dbReference>
<dbReference type="GO" id="GO:0035556">
    <property type="term" value="P:intracellular signal transduction"/>
    <property type="evidence" value="ECO:0007669"/>
    <property type="project" value="InterPro"/>
</dbReference>
<dbReference type="PROSITE" id="PS50125">
    <property type="entry name" value="GUANYLATE_CYCLASE_2"/>
    <property type="match status" value="1"/>
</dbReference>
<dbReference type="Proteomes" id="UP000241769">
    <property type="component" value="Unassembled WGS sequence"/>
</dbReference>
<dbReference type="InterPro" id="IPR050697">
    <property type="entry name" value="Adenylyl/Guanylyl_Cyclase_3/4"/>
</dbReference>
<dbReference type="STRING" id="1890364.A0A2P6NUD4"/>
<dbReference type="AlphaFoldDB" id="A0A2P6NUD4"/>
<evidence type="ECO:0000313" key="3">
    <source>
        <dbReference type="EMBL" id="PRP87478.1"/>
    </source>
</evidence>
<feature type="domain" description="Guanylate cyclase" evidence="2">
    <location>
        <begin position="519"/>
        <end position="651"/>
    </location>
</feature>
<name>A0A2P6NUD4_9EUKA</name>
<reference evidence="3 4" key="1">
    <citation type="journal article" date="2018" name="Genome Biol. Evol.">
        <title>Multiple Roots of Fruiting Body Formation in Amoebozoa.</title>
        <authorList>
            <person name="Hillmann F."/>
            <person name="Forbes G."/>
            <person name="Novohradska S."/>
            <person name="Ferling I."/>
            <person name="Riege K."/>
            <person name="Groth M."/>
            <person name="Westermann M."/>
            <person name="Marz M."/>
            <person name="Spaller T."/>
            <person name="Winckler T."/>
            <person name="Schaap P."/>
            <person name="Glockner G."/>
        </authorList>
    </citation>
    <scope>NUCLEOTIDE SEQUENCE [LARGE SCALE GENOMIC DNA]</scope>
    <source>
        <strain evidence="3 4">Jena</strain>
    </source>
</reference>
<proteinExistence type="predicted"/>